<keyword evidence="3" id="KW-1185">Reference proteome</keyword>
<dbReference type="EMBL" id="MZNU01000102">
    <property type="protein sequence ID" value="OWP04480.1"/>
    <property type="molecule type" value="Genomic_DNA"/>
</dbReference>
<evidence type="ECO:0000313" key="3">
    <source>
        <dbReference type="Proteomes" id="UP000242519"/>
    </source>
</evidence>
<feature type="region of interest" description="Disordered" evidence="1">
    <location>
        <begin position="71"/>
        <end position="108"/>
    </location>
</feature>
<reference evidence="2 3" key="1">
    <citation type="submission" date="2017-04" db="EMBL/GenBank/DDBJ databases">
        <title>Draft genome sequence of Marssonina coronaria NL1: causal agent of apple blotch.</title>
        <authorList>
            <person name="Cheng Q."/>
        </authorList>
    </citation>
    <scope>NUCLEOTIDE SEQUENCE [LARGE SCALE GENOMIC DNA]</scope>
    <source>
        <strain evidence="2 3">NL1</strain>
    </source>
</reference>
<dbReference type="AlphaFoldDB" id="A0A218ZA68"/>
<evidence type="ECO:0000256" key="1">
    <source>
        <dbReference type="SAM" id="MobiDB-lite"/>
    </source>
</evidence>
<accession>A0A218ZA68</accession>
<proteinExistence type="predicted"/>
<sequence>MERGRAPGDDRRSHHGTRILNRLYTYHAPGPRYGLVGLVESSILPMMMMMMVTDLMRFSDGDAFLSSTLLASSPGPAEGGRNPRRGLDISPGAAPGPPGRDSAAVDGRDVITPTWSCDV</sequence>
<comment type="caution">
    <text evidence="2">The sequence shown here is derived from an EMBL/GenBank/DDBJ whole genome shotgun (WGS) entry which is preliminary data.</text>
</comment>
<dbReference type="InParanoid" id="A0A218ZA68"/>
<evidence type="ECO:0000313" key="2">
    <source>
        <dbReference type="EMBL" id="OWP04480.1"/>
    </source>
</evidence>
<dbReference type="Proteomes" id="UP000242519">
    <property type="component" value="Unassembled WGS sequence"/>
</dbReference>
<gene>
    <name evidence="2" type="ORF">B2J93_1339</name>
</gene>
<name>A0A218ZA68_9HELO</name>
<protein>
    <submittedName>
        <fullName evidence="2">Aconitate hydratase</fullName>
    </submittedName>
</protein>
<organism evidence="2 3">
    <name type="scientific">Diplocarpon coronariae</name>
    <dbReference type="NCBI Taxonomy" id="2795749"/>
    <lineage>
        <taxon>Eukaryota</taxon>
        <taxon>Fungi</taxon>
        <taxon>Dikarya</taxon>
        <taxon>Ascomycota</taxon>
        <taxon>Pezizomycotina</taxon>
        <taxon>Leotiomycetes</taxon>
        <taxon>Helotiales</taxon>
        <taxon>Drepanopezizaceae</taxon>
        <taxon>Diplocarpon</taxon>
    </lineage>
</organism>